<dbReference type="InterPro" id="IPR036397">
    <property type="entry name" value="RNaseH_sf"/>
</dbReference>
<reference evidence="2" key="1">
    <citation type="submission" date="2020-05" db="EMBL/GenBank/DDBJ databases">
        <title>WGS assembly of Corymbia citriodora subspecies variegata.</title>
        <authorList>
            <person name="Barry K."/>
            <person name="Hundley H."/>
            <person name="Shu S."/>
            <person name="Jenkins J."/>
            <person name="Grimwood J."/>
            <person name="Baten A."/>
        </authorList>
    </citation>
    <scope>NUCLEOTIDE SEQUENCE</scope>
    <source>
        <strain evidence="2">CV2-018</strain>
    </source>
</reference>
<dbReference type="EMBL" id="MU089620">
    <property type="protein sequence ID" value="KAF7850353.1"/>
    <property type="molecule type" value="Genomic_DNA"/>
</dbReference>
<keyword evidence="3" id="KW-1185">Reference proteome</keyword>
<accession>A0A8T0CRX9</accession>
<gene>
    <name evidence="2" type="ORF">BT93_L5608</name>
</gene>
<dbReference type="InterPro" id="IPR012337">
    <property type="entry name" value="RNaseH-like_sf"/>
</dbReference>
<protein>
    <recommendedName>
        <fullName evidence="1">RNase H type-1 domain-containing protein</fullName>
    </recommendedName>
</protein>
<dbReference type="InterPro" id="IPR052929">
    <property type="entry name" value="RNase_H-like_EbsB-rel"/>
</dbReference>
<dbReference type="Proteomes" id="UP000806378">
    <property type="component" value="Unassembled WGS sequence"/>
</dbReference>
<dbReference type="InterPro" id="IPR002156">
    <property type="entry name" value="RNaseH_domain"/>
</dbReference>
<sequence>MPSRQRIICITEFASTLWAIWKQRNSWVFRGKQPQPKDAINEAEQAHQIFTRWSTIAGSKSGNSDPTMVNWTLPEQGALKINLDAAWSSSRMEGSAAVLCRNSQGYLTDGFAGKIRAPSAHLAETLTLRSALQWINERRKVQLSSKSELIAATPKVILTSDCKAAVSHVFGMENVPWAARSVVEDCRWLLAQLDNVHLIYEPRSTNRAADWVAKTHIAGALTPNWVYFMS</sequence>
<feature type="domain" description="RNase H type-1" evidence="1">
    <location>
        <begin position="82"/>
        <end position="215"/>
    </location>
</feature>
<dbReference type="SUPFAM" id="SSF53098">
    <property type="entry name" value="Ribonuclease H-like"/>
    <property type="match status" value="1"/>
</dbReference>
<proteinExistence type="predicted"/>
<dbReference type="CDD" id="cd06222">
    <property type="entry name" value="RNase_H_like"/>
    <property type="match status" value="1"/>
</dbReference>
<dbReference type="InterPro" id="IPR044730">
    <property type="entry name" value="RNase_H-like_dom_plant"/>
</dbReference>
<dbReference type="Gramene" id="rna-gnl|WGS:JABURB|Cocit.L5608.1">
    <property type="protein sequence ID" value="cds-KAF7850353.1"/>
    <property type="gene ID" value="gene-BT93_L5608"/>
</dbReference>
<name>A0A8T0CRX9_CORYI</name>
<comment type="caution">
    <text evidence="2">The sequence shown here is derived from an EMBL/GenBank/DDBJ whole genome shotgun (WGS) entry which is preliminary data.</text>
</comment>
<dbReference type="OrthoDB" id="1906820at2759"/>
<dbReference type="Pfam" id="PF13456">
    <property type="entry name" value="RVT_3"/>
    <property type="match status" value="1"/>
</dbReference>
<evidence type="ECO:0000313" key="3">
    <source>
        <dbReference type="Proteomes" id="UP000806378"/>
    </source>
</evidence>
<evidence type="ECO:0000313" key="2">
    <source>
        <dbReference type="EMBL" id="KAF7850353.1"/>
    </source>
</evidence>
<organism evidence="2 3">
    <name type="scientific">Corymbia citriodora subsp. variegata</name>
    <dbReference type="NCBI Taxonomy" id="360336"/>
    <lineage>
        <taxon>Eukaryota</taxon>
        <taxon>Viridiplantae</taxon>
        <taxon>Streptophyta</taxon>
        <taxon>Embryophyta</taxon>
        <taxon>Tracheophyta</taxon>
        <taxon>Spermatophyta</taxon>
        <taxon>Magnoliopsida</taxon>
        <taxon>eudicotyledons</taxon>
        <taxon>Gunneridae</taxon>
        <taxon>Pentapetalae</taxon>
        <taxon>rosids</taxon>
        <taxon>malvids</taxon>
        <taxon>Myrtales</taxon>
        <taxon>Myrtaceae</taxon>
        <taxon>Myrtoideae</taxon>
        <taxon>Eucalypteae</taxon>
        <taxon>Corymbia</taxon>
    </lineage>
</organism>
<dbReference type="Gene3D" id="3.30.420.10">
    <property type="entry name" value="Ribonuclease H-like superfamily/Ribonuclease H"/>
    <property type="match status" value="1"/>
</dbReference>
<dbReference type="PANTHER" id="PTHR47074">
    <property type="entry name" value="BNAC02G40300D PROTEIN"/>
    <property type="match status" value="1"/>
</dbReference>
<dbReference type="GO" id="GO:0004523">
    <property type="term" value="F:RNA-DNA hybrid ribonuclease activity"/>
    <property type="evidence" value="ECO:0007669"/>
    <property type="project" value="InterPro"/>
</dbReference>
<dbReference type="PANTHER" id="PTHR47074:SF11">
    <property type="entry name" value="REVERSE TRANSCRIPTASE-LIKE PROTEIN"/>
    <property type="match status" value="1"/>
</dbReference>
<dbReference type="GO" id="GO:0003676">
    <property type="term" value="F:nucleic acid binding"/>
    <property type="evidence" value="ECO:0007669"/>
    <property type="project" value="InterPro"/>
</dbReference>
<dbReference type="AlphaFoldDB" id="A0A8T0CRX9"/>
<evidence type="ECO:0000259" key="1">
    <source>
        <dbReference type="Pfam" id="PF13456"/>
    </source>
</evidence>